<gene>
    <name evidence="12" type="ORF">GCM10008024_09210</name>
    <name evidence="13" type="ORF">SAMN05444006_103170</name>
</gene>
<evidence type="ECO:0000256" key="1">
    <source>
        <dbReference type="ARBA" id="ARBA00004752"/>
    </source>
</evidence>
<dbReference type="PANTHER" id="PTHR30582:SF24">
    <property type="entry name" value="L,D-TRANSPEPTIDASE ERFK_SRFK-RELATED"/>
    <property type="match status" value="1"/>
</dbReference>
<dbReference type="SUPFAM" id="SSF141523">
    <property type="entry name" value="L,D-transpeptidase catalytic domain-like"/>
    <property type="match status" value="1"/>
</dbReference>
<comment type="caution">
    <text evidence="12">The sequence shown here is derived from an EMBL/GenBank/DDBJ whole genome shotgun (WGS) entry which is preliminary data.</text>
</comment>
<dbReference type="FunFam" id="2.40.440.10:FF:000002">
    <property type="entry name" value="L,D-transpeptidase ErfK/SrfK"/>
    <property type="match status" value="1"/>
</dbReference>
<dbReference type="GO" id="GO:0005576">
    <property type="term" value="C:extracellular region"/>
    <property type="evidence" value="ECO:0007669"/>
    <property type="project" value="TreeGrafter"/>
</dbReference>
<reference evidence="12" key="1">
    <citation type="journal article" date="2014" name="Int. J. Syst. Evol. Microbiol.">
        <title>Complete genome sequence of Corynebacterium casei LMG S-19264T (=DSM 44701T), isolated from a smear-ripened cheese.</title>
        <authorList>
            <consortium name="US DOE Joint Genome Institute (JGI-PGF)"/>
            <person name="Walter F."/>
            <person name="Albersmeier A."/>
            <person name="Kalinowski J."/>
            <person name="Ruckert C."/>
        </authorList>
    </citation>
    <scope>NUCLEOTIDE SEQUENCE</scope>
    <source>
        <strain evidence="12">CGMCC 1.10859</strain>
    </source>
</reference>
<dbReference type="Proteomes" id="UP000199541">
    <property type="component" value="Unassembled WGS sequence"/>
</dbReference>
<comment type="pathway">
    <text evidence="1 9">Cell wall biogenesis; peptidoglycan biosynthesis.</text>
</comment>
<feature type="signal peptide" evidence="10">
    <location>
        <begin position="1"/>
        <end position="32"/>
    </location>
</feature>
<name>A0AAN4UPM9_9RHOB</name>
<keyword evidence="13" id="KW-0449">Lipoprotein</keyword>
<keyword evidence="4" id="KW-0808">Transferase</keyword>
<evidence type="ECO:0000256" key="10">
    <source>
        <dbReference type="SAM" id="SignalP"/>
    </source>
</evidence>
<evidence type="ECO:0000313" key="12">
    <source>
        <dbReference type="EMBL" id="GHD99847.1"/>
    </source>
</evidence>
<dbReference type="GO" id="GO:0008360">
    <property type="term" value="P:regulation of cell shape"/>
    <property type="evidence" value="ECO:0007669"/>
    <property type="project" value="UniProtKB-UniRule"/>
</dbReference>
<dbReference type="Proteomes" id="UP000634647">
    <property type="component" value="Unassembled WGS sequence"/>
</dbReference>
<sequence>MNLKSRTALVTRRHTLRALGALAVTGSLGACAARPGAVSKAAADPVALQDPTPSAATLARYQQMQDHGYTIVAVEPGYLTGSNPRALIYYEGSEPVGSIVVDPYARRLYLPIGQGLAIRYGCAVGKQGTTFSGNGVIERKVEWPSWAPTLNMIRTEPEVYTDYAQGVLGGPQNPLGARALYLYRNGKDTYYRIHGTNNPSTIGRATSAGCIRLFDQDVINLYKRVPLGTDVHVRTPEESAAMVGPLKSGYRGYVIPVHDPEVVIHGPEANAILDTSAPGDDPAIAAAAAQIAAQPRPAKASA</sequence>
<protein>
    <submittedName>
        <fullName evidence="12">L,D-transpeptidase</fullName>
    </submittedName>
    <submittedName>
        <fullName evidence="13">Lipoprotein-anchoring transpeptidase ErfK/SrfK</fullName>
    </submittedName>
</protein>
<dbReference type="Pfam" id="PF03734">
    <property type="entry name" value="YkuD"/>
    <property type="match status" value="1"/>
</dbReference>
<dbReference type="EMBL" id="FNOB01000003">
    <property type="protein sequence ID" value="SDW42111.1"/>
    <property type="molecule type" value="Genomic_DNA"/>
</dbReference>
<keyword evidence="5" id="KW-0378">Hydrolase</keyword>
<evidence type="ECO:0000313" key="14">
    <source>
        <dbReference type="Proteomes" id="UP000199541"/>
    </source>
</evidence>
<dbReference type="InterPro" id="IPR038063">
    <property type="entry name" value="Transpep_catalytic_dom"/>
</dbReference>
<dbReference type="EMBL" id="BNAB01000003">
    <property type="protein sequence ID" value="GHD99847.1"/>
    <property type="molecule type" value="Genomic_DNA"/>
</dbReference>
<dbReference type="Gene3D" id="2.40.440.10">
    <property type="entry name" value="L,D-transpeptidase catalytic domain-like"/>
    <property type="match status" value="1"/>
</dbReference>
<proteinExistence type="inferred from homology"/>
<dbReference type="GO" id="GO:0071972">
    <property type="term" value="F:peptidoglycan L,D-transpeptidase activity"/>
    <property type="evidence" value="ECO:0007669"/>
    <property type="project" value="TreeGrafter"/>
</dbReference>
<dbReference type="PROSITE" id="PS51257">
    <property type="entry name" value="PROKAR_LIPOPROTEIN"/>
    <property type="match status" value="1"/>
</dbReference>
<dbReference type="AlphaFoldDB" id="A0AAN4UPM9"/>
<dbReference type="PROSITE" id="PS52029">
    <property type="entry name" value="LD_TPASE"/>
    <property type="match status" value="1"/>
</dbReference>
<keyword evidence="14" id="KW-1185">Reference proteome</keyword>
<evidence type="ECO:0000313" key="13">
    <source>
        <dbReference type="EMBL" id="SDW42111.1"/>
    </source>
</evidence>
<keyword evidence="3" id="KW-0328">Glycosyltransferase</keyword>
<evidence type="ECO:0000256" key="5">
    <source>
        <dbReference type="ARBA" id="ARBA00022801"/>
    </source>
</evidence>
<feature type="active site" description="Proton donor/acceptor" evidence="9">
    <location>
        <position position="194"/>
    </location>
</feature>
<dbReference type="GO" id="GO:0016757">
    <property type="term" value="F:glycosyltransferase activity"/>
    <property type="evidence" value="ECO:0007669"/>
    <property type="project" value="UniProtKB-KW"/>
</dbReference>
<evidence type="ECO:0000256" key="3">
    <source>
        <dbReference type="ARBA" id="ARBA00022676"/>
    </source>
</evidence>
<dbReference type="GO" id="GO:0018104">
    <property type="term" value="P:peptidoglycan-protein cross-linking"/>
    <property type="evidence" value="ECO:0007669"/>
    <property type="project" value="TreeGrafter"/>
</dbReference>
<organism evidence="12 15">
    <name type="scientific">Allgaiera indica</name>
    <dbReference type="NCBI Taxonomy" id="765699"/>
    <lineage>
        <taxon>Bacteria</taxon>
        <taxon>Pseudomonadati</taxon>
        <taxon>Pseudomonadota</taxon>
        <taxon>Alphaproteobacteria</taxon>
        <taxon>Rhodobacterales</taxon>
        <taxon>Paracoccaceae</taxon>
        <taxon>Allgaiera</taxon>
    </lineage>
</organism>
<dbReference type="PROSITE" id="PS51318">
    <property type="entry name" value="TAT"/>
    <property type="match status" value="1"/>
</dbReference>
<dbReference type="InterPro" id="IPR006311">
    <property type="entry name" value="TAT_signal"/>
</dbReference>
<evidence type="ECO:0000313" key="15">
    <source>
        <dbReference type="Proteomes" id="UP000634647"/>
    </source>
</evidence>
<comment type="similarity">
    <text evidence="2">Belongs to the YkuD family.</text>
</comment>
<evidence type="ECO:0000256" key="2">
    <source>
        <dbReference type="ARBA" id="ARBA00005992"/>
    </source>
</evidence>
<dbReference type="PANTHER" id="PTHR30582">
    <property type="entry name" value="L,D-TRANSPEPTIDASE"/>
    <property type="match status" value="1"/>
</dbReference>
<dbReference type="CDD" id="cd16913">
    <property type="entry name" value="YkuD_like"/>
    <property type="match status" value="1"/>
</dbReference>
<evidence type="ECO:0000256" key="9">
    <source>
        <dbReference type="PROSITE-ProRule" id="PRU01373"/>
    </source>
</evidence>
<evidence type="ECO:0000256" key="6">
    <source>
        <dbReference type="ARBA" id="ARBA00022960"/>
    </source>
</evidence>
<keyword evidence="7 9" id="KW-0573">Peptidoglycan synthesis</keyword>
<feature type="chain" id="PRO_5042994329" evidence="10">
    <location>
        <begin position="33"/>
        <end position="302"/>
    </location>
</feature>
<evidence type="ECO:0000256" key="7">
    <source>
        <dbReference type="ARBA" id="ARBA00022984"/>
    </source>
</evidence>
<dbReference type="RefSeq" id="WP_051646052.1">
    <property type="nucleotide sequence ID" value="NZ_BNAB01000003.1"/>
</dbReference>
<feature type="domain" description="L,D-TPase catalytic" evidence="11">
    <location>
        <begin position="97"/>
        <end position="234"/>
    </location>
</feature>
<accession>A0AAN4UPM9</accession>
<dbReference type="InterPro" id="IPR005490">
    <property type="entry name" value="LD_TPept_cat_dom"/>
</dbReference>
<evidence type="ECO:0000259" key="11">
    <source>
        <dbReference type="PROSITE" id="PS52029"/>
    </source>
</evidence>
<dbReference type="GO" id="GO:0071555">
    <property type="term" value="P:cell wall organization"/>
    <property type="evidence" value="ECO:0007669"/>
    <property type="project" value="UniProtKB-UniRule"/>
</dbReference>
<reference evidence="12" key="3">
    <citation type="submission" date="2023-06" db="EMBL/GenBank/DDBJ databases">
        <authorList>
            <person name="Sun Q."/>
            <person name="Zhou Y."/>
        </authorList>
    </citation>
    <scope>NUCLEOTIDE SEQUENCE</scope>
    <source>
        <strain evidence="12">CGMCC 1.10859</strain>
    </source>
</reference>
<keyword evidence="8 9" id="KW-0961">Cell wall biogenesis/degradation</keyword>
<evidence type="ECO:0000256" key="8">
    <source>
        <dbReference type="ARBA" id="ARBA00023316"/>
    </source>
</evidence>
<dbReference type="InterPro" id="IPR050979">
    <property type="entry name" value="LD-transpeptidase"/>
</dbReference>
<evidence type="ECO:0000256" key="4">
    <source>
        <dbReference type="ARBA" id="ARBA00022679"/>
    </source>
</evidence>
<keyword evidence="10" id="KW-0732">Signal</keyword>
<keyword evidence="6 9" id="KW-0133">Cell shape</keyword>
<feature type="active site" description="Nucleophile" evidence="9">
    <location>
        <position position="210"/>
    </location>
</feature>
<reference evidence="13 14" key="2">
    <citation type="submission" date="2016-10" db="EMBL/GenBank/DDBJ databases">
        <authorList>
            <person name="Varghese N."/>
            <person name="Submissions S."/>
        </authorList>
    </citation>
    <scope>NUCLEOTIDE SEQUENCE [LARGE SCALE GENOMIC DNA]</scope>
    <source>
        <strain evidence="13 14">DSM 24802</strain>
    </source>
</reference>